<dbReference type="PANTHER" id="PTHR11085">
    <property type="entry name" value="NAD-DEPENDENT PROTEIN DEACYLASE SIRTUIN-5, MITOCHONDRIAL-RELATED"/>
    <property type="match status" value="1"/>
</dbReference>
<dbReference type="PANTHER" id="PTHR11085:SF6">
    <property type="entry name" value="NAD-DEPENDENT PROTEIN DEACETYLASE SIRTUIN-2"/>
    <property type="match status" value="1"/>
</dbReference>
<dbReference type="EMBL" id="FNXT01001313">
    <property type="protein sequence ID" value="SZX78284.1"/>
    <property type="molecule type" value="Genomic_DNA"/>
</dbReference>
<feature type="binding site" evidence="8">
    <location>
        <begin position="180"/>
        <end position="183"/>
    </location>
    <ligand>
        <name>NAD(+)</name>
        <dbReference type="ChEBI" id="CHEBI:57540"/>
    </ligand>
</feature>
<dbReference type="InterPro" id="IPR017328">
    <property type="entry name" value="Sirtuin_class_I"/>
</dbReference>
<dbReference type="PIRSF" id="PIRSF037938">
    <property type="entry name" value="SIR2_euk"/>
    <property type="match status" value="1"/>
</dbReference>
<dbReference type="InterPro" id="IPR026591">
    <property type="entry name" value="Sirtuin_cat_small_dom_sf"/>
</dbReference>
<evidence type="ECO:0000256" key="3">
    <source>
        <dbReference type="ARBA" id="ARBA00022679"/>
    </source>
</evidence>
<dbReference type="Gene3D" id="3.30.1600.10">
    <property type="entry name" value="SIR2/SIRT2 'Small Domain"/>
    <property type="match status" value="1"/>
</dbReference>
<evidence type="ECO:0000313" key="14">
    <source>
        <dbReference type="EMBL" id="SZX78284.1"/>
    </source>
</evidence>
<feature type="binding site" evidence="8">
    <location>
        <begin position="108"/>
        <end position="110"/>
    </location>
    <ligand>
        <name>NAD(+)</name>
        <dbReference type="ChEBI" id="CHEBI:57540"/>
    </ligand>
</feature>
<evidence type="ECO:0000256" key="1">
    <source>
        <dbReference type="ARBA" id="ARBA00006924"/>
    </source>
</evidence>
<feature type="binding site" evidence="8">
    <location>
        <begin position="273"/>
        <end position="274"/>
    </location>
    <ligand>
        <name>NAD(+)</name>
        <dbReference type="ChEBI" id="CHEBI:57540"/>
    </ligand>
</feature>
<feature type="binding site" evidence="9 10">
    <location>
        <position position="232"/>
    </location>
    <ligand>
        <name>Zn(2+)</name>
        <dbReference type="ChEBI" id="CHEBI:29105"/>
    </ligand>
</feature>
<feature type="active site" description="Proton acceptor" evidence="7 10">
    <location>
        <position position="200"/>
    </location>
</feature>
<evidence type="ECO:0000256" key="7">
    <source>
        <dbReference type="PIRSR" id="PIRSR037938-1"/>
    </source>
</evidence>
<dbReference type="GO" id="GO:0070403">
    <property type="term" value="F:NAD+ binding"/>
    <property type="evidence" value="ECO:0007669"/>
    <property type="project" value="InterPro"/>
</dbReference>
<keyword evidence="6 8" id="KW-0520">NAD</keyword>
<dbReference type="AlphaFoldDB" id="A0A383WH67"/>
<dbReference type="SUPFAM" id="SSF52467">
    <property type="entry name" value="DHS-like NAD/FAD-binding domain"/>
    <property type="match status" value="1"/>
</dbReference>
<feature type="domain" description="Deacetylase sirtuin-type" evidence="12">
    <location>
        <begin position="70"/>
        <end position="434"/>
    </location>
</feature>
<evidence type="ECO:0000256" key="5">
    <source>
        <dbReference type="ARBA" id="ARBA00022833"/>
    </source>
</evidence>
<comment type="similarity">
    <text evidence="1">Belongs to the sirtuin family. Class I subfamily.</text>
</comment>
<evidence type="ECO:0000256" key="6">
    <source>
        <dbReference type="ARBA" id="ARBA00023027"/>
    </source>
</evidence>
<keyword evidence="4 9" id="KW-0479">Metal-binding</keyword>
<dbReference type="InterPro" id="IPR050134">
    <property type="entry name" value="NAD-dep_sirtuin_deacylases"/>
</dbReference>
<feature type="binding site" evidence="9 10">
    <location>
        <position position="235"/>
    </location>
    <ligand>
        <name>Zn(2+)</name>
        <dbReference type="ChEBI" id="CHEBI:29105"/>
    </ligand>
</feature>
<dbReference type="InterPro" id="IPR003000">
    <property type="entry name" value="Sirtuin"/>
</dbReference>
<keyword evidence="3" id="KW-0808">Transferase</keyword>
<dbReference type="Gene3D" id="3.40.50.1220">
    <property type="entry name" value="TPP-binding domain"/>
    <property type="match status" value="1"/>
</dbReference>
<dbReference type="STRING" id="3088.A0A383WH67"/>
<proteinExistence type="inferred from homology"/>
<accession>A0A383WH67</accession>
<keyword evidence="15" id="KW-1185">Reference proteome</keyword>
<dbReference type="GO" id="GO:0017136">
    <property type="term" value="F:histone deacetylase activity, NAD-dependent"/>
    <property type="evidence" value="ECO:0007669"/>
    <property type="project" value="InterPro"/>
</dbReference>
<dbReference type="PROSITE" id="PS50305">
    <property type="entry name" value="SIRTUIN"/>
    <property type="match status" value="1"/>
</dbReference>
<comment type="cofactor">
    <cofactor evidence="9">
        <name>Zn(2+)</name>
        <dbReference type="ChEBI" id="CHEBI:29105"/>
    </cofactor>
    <text evidence="9">Binds 1 zinc ion per subunit.</text>
</comment>
<dbReference type="InterPro" id="IPR029035">
    <property type="entry name" value="DHS-like_NAD/FAD-binding_dom"/>
</dbReference>
<dbReference type="Proteomes" id="UP000256970">
    <property type="component" value="Unassembled WGS sequence"/>
</dbReference>
<evidence type="ECO:0000256" key="2">
    <source>
        <dbReference type="ARBA" id="ARBA00012928"/>
    </source>
</evidence>
<dbReference type="GO" id="GO:0046872">
    <property type="term" value="F:metal ion binding"/>
    <property type="evidence" value="ECO:0007669"/>
    <property type="project" value="UniProtKB-KW"/>
</dbReference>
<keyword evidence="5 9" id="KW-0862">Zinc</keyword>
<evidence type="ECO:0000256" key="9">
    <source>
        <dbReference type="PIRSR" id="PIRSR037938-3"/>
    </source>
</evidence>
<feature type="compositionally biased region" description="Low complexity" evidence="11">
    <location>
        <begin position="324"/>
        <end position="343"/>
    </location>
</feature>
<dbReference type="Pfam" id="PF02146">
    <property type="entry name" value="SIR2"/>
    <property type="match status" value="1"/>
</dbReference>
<protein>
    <recommendedName>
        <fullName evidence="2">protein acetyllysine N-acetyltransferase</fullName>
        <ecNumber evidence="2">2.3.1.286</ecNumber>
    </recommendedName>
</protein>
<feature type="binding site" evidence="9 10">
    <location>
        <position position="211"/>
    </location>
    <ligand>
        <name>Zn(2+)</name>
        <dbReference type="ChEBI" id="CHEBI:29105"/>
    </ligand>
</feature>
<feature type="region of interest" description="Disordered" evidence="11">
    <location>
        <begin position="302"/>
        <end position="343"/>
    </location>
</feature>
<organism evidence="13 15">
    <name type="scientific">Tetradesmus obliquus</name>
    <name type="common">Green alga</name>
    <name type="synonym">Acutodesmus obliquus</name>
    <dbReference type="NCBI Taxonomy" id="3088"/>
    <lineage>
        <taxon>Eukaryota</taxon>
        <taxon>Viridiplantae</taxon>
        <taxon>Chlorophyta</taxon>
        <taxon>core chlorophytes</taxon>
        <taxon>Chlorophyceae</taxon>
        <taxon>CS clade</taxon>
        <taxon>Sphaeropleales</taxon>
        <taxon>Scenedesmaceae</taxon>
        <taxon>Tetradesmus</taxon>
    </lineage>
</organism>
<reference evidence="13 15" key="1">
    <citation type="submission" date="2016-10" db="EMBL/GenBank/DDBJ databases">
        <authorList>
            <person name="Cai Z."/>
        </authorList>
    </citation>
    <scope>NUCLEOTIDE SEQUENCE [LARGE SCALE GENOMIC DNA]</scope>
</reference>
<evidence type="ECO:0000256" key="11">
    <source>
        <dbReference type="SAM" id="MobiDB-lite"/>
    </source>
</evidence>
<sequence>MTRRAVGSSEPAWPASACTSVLQGMQVSSKHSSHTDDSACDAAAVQLQQLCLEAACSKVPRSLQQQQQPSLLSSCDLAGIAHYIASGRARNIVVMAGAGLSVSAGIPDFRTPGTGLYSQLQRFQLPWPEAVFDIRFFRHNPKPFYLLAKELFPGGYCPTPAHFFLKLLHDKGLLLSAFTQNIDGLEQLAGLPADKVVPAHGSFDGAHCIDCGRACSVYAVQQAVYDDDVATCDSCGGLVKPDIVFFGEPLPARFHRRRLADLANADLLIVMGTSLVVQPFASMLDAVPADCPRLLINMNKVGEKQQQQQQQQQIPAQRHKLRQASSCSSDSSSSDASDADDAGSCSGFESDATALTASSSFANISCVDSAAAADSTAGSSSSSSSAAADSSPAPAAAAAAAAGGFDFDSGRRDVLSLGDCDSGVMRLAELLGWQGELQQLLQQGREAFEEARREWDDAE</sequence>
<gene>
    <name evidence="13" type="ORF">BQ4739_LOCUS17205</name>
    <name evidence="14" type="ORF">BQ4739_LOCUS18586</name>
</gene>
<name>A0A383WH67_TETOB</name>
<dbReference type="InterPro" id="IPR026590">
    <property type="entry name" value="Ssirtuin_cat_dom"/>
</dbReference>
<dbReference type="EMBL" id="FNXT01001267">
    <property type="protein sequence ID" value="SZX76837.1"/>
    <property type="molecule type" value="Genomic_DNA"/>
</dbReference>
<evidence type="ECO:0000256" key="10">
    <source>
        <dbReference type="PROSITE-ProRule" id="PRU00236"/>
    </source>
</evidence>
<evidence type="ECO:0000256" key="4">
    <source>
        <dbReference type="ARBA" id="ARBA00022723"/>
    </source>
</evidence>
<evidence type="ECO:0000259" key="12">
    <source>
        <dbReference type="PROSITE" id="PS50305"/>
    </source>
</evidence>
<dbReference type="GO" id="GO:0005634">
    <property type="term" value="C:nucleus"/>
    <property type="evidence" value="ECO:0007669"/>
    <property type="project" value="TreeGrafter"/>
</dbReference>
<feature type="binding site" evidence="9 10">
    <location>
        <position position="208"/>
    </location>
    <ligand>
        <name>Zn(2+)</name>
        <dbReference type="ChEBI" id="CHEBI:29105"/>
    </ligand>
</feature>
<dbReference type="EC" id="2.3.1.286" evidence="2"/>
<evidence type="ECO:0000256" key="8">
    <source>
        <dbReference type="PIRSR" id="PIRSR037938-2"/>
    </source>
</evidence>
<evidence type="ECO:0000313" key="13">
    <source>
        <dbReference type="EMBL" id="SZX76837.1"/>
    </source>
</evidence>
<evidence type="ECO:0000313" key="15">
    <source>
        <dbReference type="Proteomes" id="UP000256970"/>
    </source>
</evidence>